<dbReference type="AlphaFoldDB" id="A0A9N9X8K6"/>
<evidence type="ECO:0000256" key="2">
    <source>
        <dbReference type="ARBA" id="ARBA00022729"/>
    </source>
</evidence>
<dbReference type="InterPro" id="IPR032675">
    <property type="entry name" value="LRR_dom_sf"/>
</dbReference>
<reference evidence="5" key="1">
    <citation type="submission" date="2022-01" db="EMBL/GenBank/DDBJ databases">
        <authorList>
            <person name="King R."/>
        </authorList>
    </citation>
    <scope>NUCLEOTIDE SEQUENCE</scope>
</reference>
<dbReference type="InterPro" id="IPR003591">
    <property type="entry name" value="Leu-rich_rpt_typical-subtyp"/>
</dbReference>
<evidence type="ECO:0000313" key="6">
    <source>
        <dbReference type="Proteomes" id="UP001153709"/>
    </source>
</evidence>
<dbReference type="PANTHER" id="PTHR24373">
    <property type="entry name" value="SLIT RELATED LEUCINE-RICH REPEAT NEURONAL PROTEIN"/>
    <property type="match status" value="1"/>
</dbReference>
<evidence type="ECO:0000256" key="4">
    <source>
        <dbReference type="SAM" id="Phobius"/>
    </source>
</evidence>
<dbReference type="SUPFAM" id="SSF52058">
    <property type="entry name" value="L domain-like"/>
    <property type="match status" value="2"/>
</dbReference>
<evidence type="ECO:0000256" key="3">
    <source>
        <dbReference type="ARBA" id="ARBA00022737"/>
    </source>
</evidence>
<evidence type="ECO:0000313" key="5">
    <source>
        <dbReference type="EMBL" id="CAG9826170.1"/>
    </source>
</evidence>
<organism evidence="5 6">
    <name type="scientific">Diabrotica balteata</name>
    <name type="common">Banded cucumber beetle</name>
    <dbReference type="NCBI Taxonomy" id="107213"/>
    <lineage>
        <taxon>Eukaryota</taxon>
        <taxon>Metazoa</taxon>
        <taxon>Ecdysozoa</taxon>
        <taxon>Arthropoda</taxon>
        <taxon>Hexapoda</taxon>
        <taxon>Insecta</taxon>
        <taxon>Pterygota</taxon>
        <taxon>Neoptera</taxon>
        <taxon>Endopterygota</taxon>
        <taxon>Coleoptera</taxon>
        <taxon>Polyphaga</taxon>
        <taxon>Cucujiformia</taxon>
        <taxon>Chrysomeloidea</taxon>
        <taxon>Chrysomelidae</taxon>
        <taxon>Galerucinae</taxon>
        <taxon>Diabroticina</taxon>
        <taxon>Diabroticites</taxon>
        <taxon>Diabrotica</taxon>
    </lineage>
</organism>
<dbReference type="Gene3D" id="3.80.10.10">
    <property type="entry name" value="Ribonuclease Inhibitor"/>
    <property type="match status" value="3"/>
</dbReference>
<keyword evidence="4" id="KW-0472">Membrane</keyword>
<keyword evidence="4" id="KW-0812">Transmembrane</keyword>
<protein>
    <submittedName>
        <fullName evidence="5">Uncharacterized protein</fullName>
    </submittedName>
</protein>
<proteinExistence type="predicted"/>
<dbReference type="Proteomes" id="UP001153709">
    <property type="component" value="Chromosome 1"/>
</dbReference>
<dbReference type="PROSITE" id="PS51450">
    <property type="entry name" value="LRR"/>
    <property type="match status" value="3"/>
</dbReference>
<dbReference type="InterPro" id="IPR001611">
    <property type="entry name" value="Leu-rich_rpt"/>
</dbReference>
<dbReference type="EMBL" id="OU898276">
    <property type="protein sequence ID" value="CAG9826170.1"/>
    <property type="molecule type" value="Genomic_DNA"/>
</dbReference>
<gene>
    <name evidence="5" type="ORF">DIABBA_LOCUS312</name>
</gene>
<dbReference type="SMART" id="SM00369">
    <property type="entry name" value="LRR_TYP"/>
    <property type="match status" value="10"/>
</dbReference>
<sequence length="580" mass="66081">MNSSCEYLDINDSSLPIINKEMFYFLNLTQITIVAGVDVVDNNTFERVNISTITLENNTIRKIKDYAFKSFSIYVISLQNNLLTNIGQKTFSGAANLRKLNLNNNLISNIHPEAFKDLGSLEELKISSNKIVSLVQDVFYPLINIQSIDLNNNSLIDLDVDTFSKNKALQYVNLQRNRLAVLDAHFPSSLVQLNVEYNSITMFNISNLVKLNTVLLNFNKISNLKNALKNLPSLHYLHLNNNRVGNSSVVDLDAFSDLKNISIIELDHNNLDLNFDFRIFKKVKALEGVSFVGNRLRKLDFTEFPSEIKVLNLSQNVLFEVKNLSVFTALIKLDIRINSLKEIDFDMLAGLNQLSELYLGYNIISKLTMGCFRSLKQLRTLDLSHNKVSTIGAGVFNGLESITDLDLSYNQISYLSEDIFHNMKNLRVLSIAYNNLTSFNMKALISHVLWFREIDMNGNNWTCKLLISISKENKPVHFMNGDSYNVSNVFGIPCRDNNNTDGKYYSNYEEVLPDIVHEINLTAEYLESISVKLSYIIVFIIFLLVLLFAKFLVDKYSSQVTAAAQFIYQKSESEPELQLI</sequence>
<dbReference type="OrthoDB" id="1055097at2759"/>
<keyword evidence="1" id="KW-0433">Leucine-rich repeat</keyword>
<name>A0A9N9X8K6_DIABA</name>
<keyword evidence="2" id="KW-0732">Signal</keyword>
<keyword evidence="3" id="KW-0677">Repeat</keyword>
<evidence type="ECO:0000256" key="1">
    <source>
        <dbReference type="ARBA" id="ARBA00022614"/>
    </source>
</evidence>
<keyword evidence="4" id="KW-1133">Transmembrane helix</keyword>
<dbReference type="InterPro" id="IPR050328">
    <property type="entry name" value="Dev_Immune_Receptor"/>
</dbReference>
<accession>A0A9N9X8K6</accession>
<dbReference type="PANTHER" id="PTHR24373:SF387">
    <property type="entry name" value="LEUCINE-RICH REPEATS AND IMMUNOGLOBULIN-LIKE DOMAINS PROTEIN SMA-10"/>
    <property type="match status" value="1"/>
</dbReference>
<dbReference type="Pfam" id="PF13855">
    <property type="entry name" value="LRR_8"/>
    <property type="match status" value="3"/>
</dbReference>
<feature type="transmembrane region" description="Helical" evidence="4">
    <location>
        <begin position="533"/>
        <end position="553"/>
    </location>
</feature>
<keyword evidence="6" id="KW-1185">Reference proteome</keyword>